<evidence type="ECO:0008006" key="6">
    <source>
        <dbReference type="Google" id="ProtNLM"/>
    </source>
</evidence>
<feature type="transmembrane region" description="Helical" evidence="1">
    <location>
        <begin position="43"/>
        <end position="60"/>
    </location>
</feature>
<accession>A0A1B8RNC4</accession>
<dbReference type="AlphaFoldDB" id="A0A1B8RNC4"/>
<protein>
    <recommendedName>
        <fullName evidence="6">DUF4179 domain-containing protein</fullName>
    </recommendedName>
</protein>
<dbReference type="eggNOG" id="ENOG5030FQG">
    <property type="taxonomic scope" value="Bacteria"/>
</dbReference>
<evidence type="ECO:0000313" key="4">
    <source>
        <dbReference type="EMBL" id="OBY10298.1"/>
    </source>
</evidence>
<evidence type="ECO:0000313" key="5">
    <source>
        <dbReference type="Proteomes" id="UP000092714"/>
    </source>
</evidence>
<keyword evidence="5" id="KW-1185">Reference proteome</keyword>
<feature type="domain" description="DUF4179" evidence="2">
    <location>
        <begin position="36"/>
        <end position="123"/>
    </location>
</feature>
<keyword evidence="1" id="KW-0472">Membrane</keyword>
<dbReference type="Pfam" id="PF18705">
    <property type="entry name" value="DUF5643"/>
    <property type="match status" value="1"/>
</dbReference>
<name>A0A1B8RNC4_9CLOT</name>
<dbReference type="InterPro" id="IPR025436">
    <property type="entry name" value="DUF4179"/>
</dbReference>
<organism evidence="4 5">
    <name type="scientific">Clostridium paraputrificum</name>
    <dbReference type="NCBI Taxonomy" id="29363"/>
    <lineage>
        <taxon>Bacteria</taxon>
        <taxon>Bacillati</taxon>
        <taxon>Bacillota</taxon>
        <taxon>Clostridia</taxon>
        <taxon>Eubacteriales</taxon>
        <taxon>Clostridiaceae</taxon>
        <taxon>Clostridium</taxon>
    </lineage>
</organism>
<dbReference type="InterPro" id="IPR040680">
    <property type="entry name" value="DUF5643"/>
</dbReference>
<feature type="domain" description="DUF5643" evidence="3">
    <location>
        <begin position="208"/>
        <end position="301"/>
    </location>
</feature>
<sequence length="486" mass="54729">MDINNLKNSIDVPTNELNNIIKDSIKRGEKYKYRRKNVRLKKIGGGIAAVFVLVSVIGIMNPKAVSAIPLIGSIFSHFSDVDKIDKFEDFSQSVNKTVESNGVKVTVNDIALDNNILAITTTIVGEDIDGAKGIMGNIYLDGHLMKSRNNKYVKIDDKTTEYILYGNVSDIKLGDEVNIEIDFKYIDDIKGDWNLKFSTNKEKANSLSKTIEVNEKIKLPTSELKIENVVISPFGSSINYSGTYYEKSKSRNPEIKGFRVTDNNGKVLGVKFAGSTSSDIEYSGKFEILNNLWSVDGISIVPILDYEDNEIYKKIGEYRASIYQCNVNDIDKKQSIIENRRKATAEEKKAGYAYDEVVKVFSMDNKPYLYLNDLLGENIQLNRATNVKVDSIKTLEDRTLITMKIEGNYSYCLLNGVFSSFLLLDEDGNYYEIDLNNGKEAIIDAENNLVLIELPVVDNNKKYKIAMPKVQNPIVEDSYKINVSIK</sequence>
<dbReference type="RefSeq" id="WP_027097334.1">
    <property type="nucleotide sequence ID" value="NZ_CABHIH010000005.1"/>
</dbReference>
<dbReference type="Proteomes" id="UP000092714">
    <property type="component" value="Unassembled WGS sequence"/>
</dbReference>
<dbReference type="Gene3D" id="2.60.40.1630">
    <property type="entry name" value="bacillus anthracis domain"/>
    <property type="match status" value="1"/>
</dbReference>
<keyword evidence="1" id="KW-0812">Transmembrane</keyword>
<evidence type="ECO:0000256" key="1">
    <source>
        <dbReference type="SAM" id="Phobius"/>
    </source>
</evidence>
<dbReference type="Pfam" id="PF13786">
    <property type="entry name" value="DUF4179"/>
    <property type="match status" value="1"/>
</dbReference>
<dbReference type="OrthoDB" id="1748051at2"/>
<proteinExistence type="predicted"/>
<dbReference type="EMBL" id="MAPZ01000021">
    <property type="protein sequence ID" value="OBY10298.1"/>
    <property type="molecule type" value="Genomic_DNA"/>
</dbReference>
<evidence type="ECO:0000259" key="2">
    <source>
        <dbReference type="Pfam" id="PF13786"/>
    </source>
</evidence>
<keyword evidence="1" id="KW-1133">Transmembrane helix</keyword>
<reference evidence="4 5" key="1">
    <citation type="submission" date="2016-06" db="EMBL/GenBank/DDBJ databases">
        <authorList>
            <person name="Kjaerup R.B."/>
            <person name="Dalgaard T.S."/>
            <person name="Juul-Madsen H.R."/>
        </authorList>
    </citation>
    <scope>NUCLEOTIDE SEQUENCE [LARGE SCALE GENOMIC DNA]</scope>
    <source>
        <strain evidence="4 5">373-A1</strain>
    </source>
</reference>
<dbReference type="GeneID" id="42775171"/>
<gene>
    <name evidence="4" type="ORF">CP373A1_11035</name>
</gene>
<comment type="caution">
    <text evidence="4">The sequence shown here is derived from an EMBL/GenBank/DDBJ whole genome shotgun (WGS) entry which is preliminary data.</text>
</comment>
<evidence type="ECO:0000259" key="3">
    <source>
        <dbReference type="Pfam" id="PF18705"/>
    </source>
</evidence>